<dbReference type="Proteomes" id="UP000612899">
    <property type="component" value="Unassembled WGS sequence"/>
</dbReference>
<dbReference type="Pfam" id="PF13529">
    <property type="entry name" value="Peptidase_C39_2"/>
    <property type="match status" value="1"/>
</dbReference>
<keyword evidence="3" id="KW-1185">Reference proteome</keyword>
<gene>
    <name evidence="2" type="ORF">Rhe02_26000</name>
</gene>
<dbReference type="CDD" id="cd02549">
    <property type="entry name" value="Peptidase_C39A"/>
    <property type="match status" value="1"/>
</dbReference>
<dbReference type="Gene3D" id="3.90.70.10">
    <property type="entry name" value="Cysteine proteinases"/>
    <property type="match status" value="1"/>
</dbReference>
<sequence>MPKREIILFRWSSADFAGRFIAAQASPVPGYVATVWTSEPMRPGFGATELIPSWTASTPGGSFLRVELCGVNEAGRATKWYRLGDWAAEETSFTRTSVSGQDDEDASVSADILVAAQGRALHSVQARVTMLCPQGSVDEPVLHTLHLLVSAVPRECEPSAPLAAQGKLLAVPGFSQLIHEGGEGWCSAASTAMVLSYWGVGPVPLSNPDSVVPYTAKKIFDQGFGGCGNWPFNTAYAGGFGVRSFVTRLRSLNEAELFIAAGIPLVVSASYGRGEVPGLDYETDGHLTVLVGFTEQGDPVLNDPNSASNAEVRKAVGRAEWEAAWLRSSRGVVYVICPESVNLPPSPIQANW</sequence>
<dbReference type="InterPro" id="IPR039563">
    <property type="entry name" value="Peptidase_C39_single_dom"/>
</dbReference>
<dbReference type="AlphaFoldDB" id="A0A8J3Q5R0"/>
<proteinExistence type="predicted"/>
<dbReference type="InterPro" id="IPR039564">
    <property type="entry name" value="Peptidase_C39-like"/>
</dbReference>
<evidence type="ECO:0000313" key="2">
    <source>
        <dbReference type="EMBL" id="GIH04533.1"/>
    </source>
</evidence>
<protein>
    <submittedName>
        <fullName evidence="2">Membrane protein</fullName>
    </submittedName>
</protein>
<comment type="caution">
    <text evidence="2">The sequence shown here is derived from an EMBL/GenBank/DDBJ whole genome shotgun (WGS) entry which is preliminary data.</text>
</comment>
<accession>A0A8J3Q5R0</accession>
<organism evidence="2 3">
    <name type="scientific">Rhizocola hellebori</name>
    <dbReference type="NCBI Taxonomy" id="1392758"/>
    <lineage>
        <taxon>Bacteria</taxon>
        <taxon>Bacillati</taxon>
        <taxon>Actinomycetota</taxon>
        <taxon>Actinomycetes</taxon>
        <taxon>Micromonosporales</taxon>
        <taxon>Micromonosporaceae</taxon>
        <taxon>Rhizocola</taxon>
    </lineage>
</organism>
<evidence type="ECO:0000259" key="1">
    <source>
        <dbReference type="Pfam" id="PF13529"/>
    </source>
</evidence>
<dbReference type="RefSeq" id="WP_203908414.1">
    <property type="nucleotide sequence ID" value="NZ_BONY01000013.1"/>
</dbReference>
<feature type="domain" description="Peptidase C39-like" evidence="1">
    <location>
        <begin position="169"/>
        <end position="305"/>
    </location>
</feature>
<name>A0A8J3Q5R0_9ACTN</name>
<reference evidence="2" key="1">
    <citation type="submission" date="2021-01" db="EMBL/GenBank/DDBJ databases">
        <title>Whole genome shotgun sequence of Rhizocola hellebori NBRC 109834.</title>
        <authorList>
            <person name="Komaki H."/>
            <person name="Tamura T."/>
        </authorList>
    </citation>
    <scope>NUCLEOTIDE SEQUENCE</scope>
    <source>
        <strain evidence="2">NBRC 109834</strain>
    </source>
</reference>
<evidence type="ECO:0000313" key="3">
    <source>
        <dbReference type="Proteomes" id="UP000612899"/>
    </source>
</evidence>
<dbReference type="EMBL" id="BONY01000013">
    <property type="protein sequence ID" value="GIH04533.1"/>
    <property type="molecule type" value="Genomic_DNA"/>
</dbReference>